<comment type="caution">
    <text evidence="2">The sequence shown here is derived from an EMBL/GenBank/DDBJ whole genome shotgun (WGS) entry which is preliminary data.</text>
</comment>
<feature type="compositionally biased region" description="Polar residues" evidence="1">
    <location>
        <begin position="19"/>
        <end position="29"/>
    </location>
</feature>
<evidence type="ECO:0000256" key="1">
    <source>
        <dbReference type="SAM" id="MobiDB-lite"/>
    </source>
</evidence>
<feature type="compositionally biased region" description="Basic and acidic residues" evidence="1">
    <location>
        <begin position="45"/>
        <end position="61"/>
    </location>
</feature>
<organism evidence="2">
    <name type="scientific">bioreactor metagenome</name>
    <dbReference type="NCBI Taxonomy" id="1076179"/>
    <lineage>
        <taxon>unclassified sequences</taxon>
        <taxon>metagenomes</taxon>
        <taxon>ecological metagenomes</taxon>
    </lineage>
</organism>
<dbReference type="AlphaFoldDB" id="A0A644VA09"/>
<proteinExistence type="predicted"/>
<reference evidence="2" key="1">
    <citation type="submission" date="2019-08" db="EMBL/GenBank/DDBJ databases">
        <authorList>
            <person name="Kucharzyk K."/>
            <person name="Murdoch R.W."/>
            <person name="Higgins S."/>
            <person name="Loffler F."/>
        </authorList>
    </citation>
    <scope>NUCLEOTIDE SEQUENCE</scope>
</reference>
<name>A0A644VA09_9ZZZZ</name>
<accession>A0A644VA09</accession>
<sequence>MSKKTKPAVQPKPQEKTEQPGNTPVTSAGQPEVENTEGAAQDAPEEVKAKTDVAAEPEKTSTGDGTDVDSEARVKQLQNDVTDTGAALKTNIEHLKKVAGAVRSAHAMMKRAKEVFNMYPGLPECYFTADETAFTERQHAVMHGQNLDVSEVITIKRSEV</sequence>
<protein>
    <submittedName>
        <fullName evidence="2">Uncharacterized protein</fullName>
    </submittedName>
</protein>
<dbReference type="EMBL" id="VSSQ01000241">
    <property type="protein sequence ID" value="MPL87582.1"/>
    <property type="molecule type" value="Genomic_DNA"/>
</dbReference>
<gene>
    <name evidence="2" type="ORF">SDC9_33583</name>
</gene>
<feature type="region of interest" description="Disordered" evidence="1">
    <location>
        <begin position="1"/>
        <end position="73"/>
    </location>
</feature>
<evidence type="ECO:0000313" key="2">
    <source>
        <dbReference type="EMBL" id="MPL87582.1"/>
    </source>
</evidence>